<organism evidence="15 16">
    <name type="scientific">Cyclotella cryptica</name>
    <dbReference type="NCBI Taxonomy" id="29204"/>
    <lineage>
        <taxon>Eukaryota</taxon>
        <taxon>Sar</taxon>
        <taxon>Stramenopiles</taxon>
        <taxon>Ochrophyta</taxon>
        <taxon>Bacillariophyta</taxon>
        <taxon>Coscinodiscophyceae</taxon>
        <taxon>Thalassiosirophycidae</taxon>
        <taxon>Stephanodiscales</taxon>
        <taxon>Stephanodiscaceae</taxon>
        <taxon>Cyclotella</taxon>
    </lineage>
</organism>
<evidence type="ECO:0000256" key="6">
    <source>
        <dbReference type="ARBA" id="ARBA00023002"/>
    </source>
</evidence>
<evidence type="ECO:0000256" key="9">
    <source>
        <dbReference type="ARBA" id="ARBA00038890"/>
    </source>
</evidence>
<dbReference type="Pfam" id="PF01207">
    <property type="entry name" value="Dus"/>
    <property type="match status" value="1"/>
</dbReference>
<gene>
    <name evidence="15" type="ORF">HJC23_002212</name>
</gene>
<evidence type="ECO:0000256" key="5">
    <source>
        <dbReference type="ARBA" id="ARBA00022857"/>
    </source>
</evidence>
<dbReference type="GO" id="GO:0016491">
    <property type="term" value="F:oxidoreductase activity"/>
    <property type="evidence" value="ECO:0007669"/>
    <property type="project" value="UniProtKB-KW"/>
</dbReference>
<evidence type="ECO:0000256" key="11">
    <source>
        <dbReference type="ARBA" id="ARBA00047652"/>
    </source>
</evidence>
<keyword evidence="6" id="KW-0560">Oxidoreductase</keyword>
<comment type="cofactor">
    <cofactor evidence="1">
        <name>FMN</name>
        <dbReference type="ChEBI" id="CHEBI:58210"/>
    </cofactor>
</comment>
<evidence type="ECO:0000256" key="10">
    <source>
        <dbReference type="ARBA" id="ARBA00047287"/>
    </source>
</evidence>
<reference evidence="15 16" key="1">
    <citation type="journal article" date="2020" name="G3 (Bethesda)">
        <title>Improved Reference Genome for Cyclotella cryptica CCMP332, a Model for Cell Wall Morphogenesis, Salinity Adaptation, and Lipid Production in Diatoms (Bacillariophyta).</title>
        <authorList>
            <person name="Roberts W.R."/>
            <person name="Downey K.M."/>
            <person name="Ruck E.C."/>
            <person name="Traller J.C."/>
            <person name="Alverson A.J."/>
        </authorList>
    </citation>
    <scope>NUCLEOTIDE SEQUENCE [LARGE SCALE GENOMIC DNA]</scope>
    <source>
        <strain evidence="15 16">CCMP332</strain>
    </source>
</reference>
<comment type="catalytic activity">
    <reaction evidence="10">
        <text>5,6-dihydrouridine(17) in tRNA + NAD(+) = uridine(17) in tRNA + NADH + H(+)</text>
        <dbReference type="Rhea" id="RHEA:53372"/>
        <dbReference type="Rhea" id="RHEA-COMP:13541"/>
        <dbReference type="Rhea" id="RHEA-COMP:13542"/>
        <dbReference type="ChEBI" id="CHEBI:15378"/>
        <dbReference type="ChEBI" id="CHEBI:57540"/>
        <dbReference type="ChEBI" id="CHEBI:57945"/>
        <dbReference type="ChEBI" id="CHEBI:65315"/>
        <dbReference type="ChEBI" id="CHEBI:74443"/>
        <dbReference type="EC" id="1.3.1.88"/>
    </reaction>
    <physiologicalReaction direction="right-to-left" evidence="10">
        <dbReference type="Rhea" id="RHEA:53374"/>
    </physiologicalReaction>
</comment>
<dbReference type="CDD" id="cd02801">
    <property type="entry name" value="DUS_like_FMN"/>
    <property type="match status" value="1"/>
</dbReference>
<dbReference type="InterPro" id="IPR035587">
    <property type="entry name" value="DUS-like_FMN-bd"/>
</dbReference>
<sequence length="409" mass="46009">MKTPNHTMHLPKGLYLSPMVRGSELAMRMLAREHGNASLCYSPMLRDKDVISVHQQWKETTNKEKWKRVQIDAAGRTDSVEETAYLLIHDTCTDDTANCVVQLCGSSPESIGQATAAVLDLYANINDCVLPAGIDLNLGCPQQCASDEGFGAFLVERNPEAAISCISSMRSAIDSHCIQLMGNKPTLSAKIRLMKSFDDTLFFIRKLHKAGIDYIAIHCRLPKDKHDGGADWDTGRKIVAALESTLPVILNGGVCDYDCATSMLKQTNCHAVMIATGYLHNHRNFHPSDTCISVSELSIACEYLDYAEMYPPPSYLYIQKHLRWILRHILQPSDDFTFDKYDFSDPRVKLWTFLVRPYLRSIAQFRLFLALCVKLLHDEDRTNRIPESISSLIEDVSFKIVKEGGQTNQ</sequence>
<feature type="domain" description="DUS-like FMN-binding" evidence="14">
    <location>
        <begin position="16"/>
        <end position="329"/>
    </location>
</feature>
<keyword evidence="4" id="KW-0819">tRNA processing</keyword>
<evidence type="ECO:0000256" key="13">
    <source>
        <dbReference type="ARBA" id="ARBA00049467"/>
    </source>
</evidence>
<dbReference type="Gene3D" id="3.20.20.70">
    <property type="entry name" value="Aldolase class I"/>
    <property type="match status" value="1"/>
</dbReference>
<dbReference type="SUPFAM" id="SSF51395">
    <property type="entry name" value="FMN-linked oxidoreductases"/>
    <property type="match status" value="1"/>
</dbReference>
<evidence type="ECO:0000256" key="7">
    <source>
        <dbReference type="ARBA" id="ARBA00023027"/>
    </source>
</evidence>
<dbReference type="Proteomes" id="UP001516023">
    <property type="component" value="Unassembled WGS sequence"/>
</dbReference>
<evidence type="ECO:0000256" key="4">
    <source>
        <dbReference type="ARBA" id="ARBA00022694"/>
    </source>
</evidence>
<evidence type="ECO:0000313" key="15">
    <source>
        <dbReference type="EMBL" id="KAL3795941.1"/>
    </source>
</evidence>
<dbReference type="PANTHER" id="PTHR11082:SF5">
    <property type="entry name" value="TRNA-DIHYDROURIDINE(16_17) SYNTHASE [NAD(P)(+)]-LIKE"/>
    <property type="match status" value="1"/>
</dbReference>
<dbReference type="EMBL" id="JABMIG020000067">
    <property type="protein sequence ID" value="KAL3795941.1"/>
    <property type="molecule type" value="Genomic_DNA"/>
</dbReference>
<dbReference type="AlphaFoldDB" id="A0ABD3Q7K7"/>
<keyword evidence="3" id="KW-0288">FMN</keyword>
<evidence type="ECO:0000256" key="1">
    <source>
        <dbReference type="ARBA" id="ARBA00001917"/>
    </source>
</evidence>
<evidence type="ECO:0000313" key="16">
    <source>
        <dbReference type="Proteomes" id="UP001516023"/>
    </source>
</evidence>
<keyword evidence="7" id="KW-0520">NAD</keyword>
<keyword evidence="5" id="KW-0521">NADP</keyword>
<comment type="catalytic activity">
    <reaction evidence="11">
        <text>5,6-dihydrouridine(16) in tRNA + NADP(+) = uridine(16) in tRNA + NADPH + H(+)</text>
        <dbReference type="Rhea" id="RHEA:53376"/>
        <dbReference type="Rhea" id="RHEA-COMP:13543"/>
        <dbReference type="Rhea" id="RHEA-COMP:13544"/>
        <dbReference type="ChEBI" id="CHEBI:15378"/>
        <dbReference type="ChEBI" id="CHEBI:57783"/>
        <dbReference type="ChEBI" id="CHEBI:58349"/>
        <dbReference type="ChEBI" id="CHEBI:65315"/>
        <dbReference type="ChEBI" id="CHEBI:74443"/>
        <dbReference type="EC" id="1.3.1.88"/>
    </reaction>
    <physiologicalReaction direction="right-to-left" evidence="11">
        <dbReference type="Rhea" id="RHEA:53378"/>
    </physiologicalReaction>
</comment>
<comment type="caution">
    <text evidence="15">The sequence shown here is derived from an EMBL/GenBank/DDBJ whole genome shotgun (WGS) entry which is preliminary data.</text>
</comment>
<comment type="catalytic activity">
    <reaction evidence="13">
        <text>5,6-dihydrouridine(17) in tRNA + NADP(+) = uridine(17) in tRNA + NADPH + H(+)</text>
        <dbReference type="Rhea" id="RHEA:53368"/>
        <dbReference type="Rhea" id="RHEA-COMP:13541"/>
        <dbReference type="Rhea" id="RHEA-COMP:13542"/>
        <dbReference type="ChEBI" id="CHEBI:15378"/>
        <dbReference type="ChEBI" id="CHEBI:57783"/>
        <dbReference type="ChEBI" id="CHEBI:58349"/>
        <dbReference type="ChEBI" id="CHEBI:65315"/>
        <dbReference type="ChEBI" id="CHEBI:74443"/>
        <dbReference type="EC" id="1.3.1.88"/>
    </reaction>
    <physiologicalReaction direction="right-to-left" evidence="13">
        <dbReference type="Rhea" id="RHEA:53370"/>
    </physiologicalReaction>
</comment>
<keyword evidence="2" id="KW-0285">Flavoprotein</keyword>
<dbReference type="InterPro" id="IPR013785">
    <property type="entry name" value="Aldolase_TIM"/>
</dbReference>
<proteinExistence type="inferred from homology"/>
<comment type="catalytic activity">
    <reaction evidence="12">
        <text>5,6-dihydrouridine(16) in tRNA + NAD(+) = uridine(16) in tRNA + NADH + H(+)</text>
        <dbReference type="Rhea" id="RHEA:53380"/>
        <dbReference type="Rhea" id="RHEA-COMP:13543"/>
        <dbReference type="Rhea" id="RHEA-COMP:13544"/>
        <dbReference type="ChEBI" id="CHEBI:15378"/>
        <dbReference type="ChEBI" id="CHEBI:57540"/>
        <dbReference type="ChEBI" id="CHEBI:57945"/>
        <dbReference type="ChEBI" id="CHEBI:65315"/>
        <dbReference type="ChEBI" id="CHEBI:74443"/>
        <dbReference type="EC" id="1.3.1.88"/>
    </reaction>
    <physiologicalReaction direction="right-to-left" evidence="12">
        <dbReference type="Rhea" id="RHEA:53382"/>
    </physiologicalReaction>
</comment>
<evidence type="ECO:0000256" key="8">
    <source>
        <dbReference type="ARBA" id="ARBA00038313"/>
    </source>
</evidence>
<evidence type="ECO:0000259" key="14">
    <source>
        <dbReference type="Pfam" id="PF01207"/>
    </source>
</evidence>
<dbReference type="PROSITE" id="PS01136">
    <property type="entry name" value="UPF0034"/>
    <property type="match status" value="1"/>
</dbReference>
<evidence type="ECO:0000256" key="2">
    <source>
        <dbReference type="ARBA" id="ARBA00022630"/>
    </source>
</evidence>
<accession>A0ABD3Q7K7</accession>
<comment type="similarity">
    <text evidence="8">Belongs to the Dus family. Dus1 subfamily.</text>
</comment>
<name>A0ABD3Q7K7_9STRA</name>
<protein>
    <recommendedName>
        <fullName evidence="9">tRNA-dihydrouridine(16/17) synthase [NAD(P)(+)]</fullName>
        <ecNumber evidence="9">1.3.1.88</ecNumber>
    </recommendedName>
</protein>
<dbReference type="InterPro" id="IPR018517">
    <property type="entry name" value="tRNA_hU_synthase_CS"/>
</dbReference>
<evidence type="ECO:0000256" key="12">
    <source>
        <dbReference type="ARBA" id="ARBA00048934"/>
    </source>
</evidence>
<dbReference type="EC" id="1.3.1.88" evidence="9"/>
<dbReference type="PANTHER" id="PTHR11082">
    <property type="entry name" value="TRNA-DIHYDROURIDINE SYNTHASE"/>
    <property type="match status" value="1"/>
</dbReference>
<dbReference type="GO" id="GO:0002943">
    <property type="term" value="P:tRNA dihydrouridine synthesis"/>
    <property type="evidence" value="ECO:0007669"/>
    <property type="project" value="UniProtKB-ARBA"/>
</dbReference>
<evidence type="ECO:0000256" key="3">
    <source>
        <dbReference type="ARBA" id="ARBA00022643"/>
    </source>
</evidence>
<keyword evidence="16" id="KW-1185">Reference proteome</keyword>